<reference evidence="1" key="1">
    <citation type="submission" date="2021-02" db="EMBL/GenBank/DDBJ databases">
        <authorList>
            <person name="Nowell W R."/>
        </authorList>
    </citation>
    <scope>NUCLEOTIDE SEQUENCE</scope>
    <source>
        <strain evidence="1">Ploen Becks lab</strain>
    </source>
</reference>
<dbReference type="EMBL" id="CAJNOC010000565">
    <property type="protein sequence ID" value="CAF0777467.1"/>
    <property type="molecule type" value="Genomic_DNA"/>
</dbReference>
<name>A0A813R5V6_9BILA</name>
<comment type="caution">
    <text evidence="1">The sequence shown here is derived from an EMBL/GenBank/DDBJ whole genome shotgun (WGS) entry which is preliminary data.</text>
</comment>
<gene>
    <name evidence="1" type="ORF">OXX778_LOCUS5277</name>
</gene>
<proteinExistence type="predicted"/>
<dbReference type="AlphaFoldDB" id="A0A813R5V6"/>
<accession>A0A813R5V6</accession>
<keyword evidence="2" id="KW-1185">Reference proteome</keyword>
<dbReference type="Proteomes" id="UP000663879">
    <property type="component" value="Unassembled WGS sequence"/>
</dbReference>
<evidence type="ECO:0000313" key="2">
    <source>
        <dbReference type="Proteomes" id="UP000663879"/>
    </source>
</evidence>
<protein>
    <submittedName>
        <fullName evidence="1">Uncharacterized protein</fullName>
    </submittedName>
</protein>
<sequence length="436" mass="51426">MCKNFSRQNNIDQYIIALKKRSNKADKKYQNEFSNLNELYESNSNFCLSVESESKSNGIKKMKNTMFNLKKTDETKNMPTPILNYAELIDRARSPTLDVLTSDATIADLSRDNYEKLSEQFEKLEKIVDQNHMLQLEKESVRIKIDLSNQDAIIKAIREVSAENKVLFISMESAVYHISKYDKTDAKDYLFEANNLITSGKPIFNSENNFITIEFYKFLNEKTVSSCFVLVKNAEIFLLTYIPIKKISSKELEKKKMEINDQLEKIIICLKIIKVKWLNEPNDESSLQFDYEFGKASIGMDLFVTFCELGYALYKKNIRSYKHFECPEEKRLIKEIAELILETRDWLEDFVPFYRGFYIGYNIVEPVDCVICETRSGIQFMIELFQSYDKEIDYLFEEMKPELAIFDSRVKYEKNDLNLSKYLPDDFPKTHEWWFD</sequence>
<organism evidence="1 2">
    <name type="scientific">Brachionus calyciflorus</name>
    <dbReference type="NCBI Taxonomy" id="104777"/>
    <lineage>
        <taxon>Eukaryota</taxon>
        <taxon>Metazoa</taxon>
        <taxon>Spiralia</taxon>
        <taxon>Gnathifera</taxon>
        <taxon>Rotifera</taxon>
        <taxon>Eurotatoria</taxon>
        <taxon>Monogononta</taxon>
        <taxon>Pseudotrocha</taxon>
        <taxon>Ploima</taxon>
        <taxon>Brachionidae</taxon>
        <taxon>Brachionus</taxon>
    </lineage>
</organism>
<evidence type="ECO:0000313" key="1">
    <source>
        <dbReference type="EMBL" id="CAF0777467.1"/>
    </source>
</evidence>